<feature type="region of interest" description="Disordered" evidence="1">
    <location>
        <begin position="1"/>
        <end position="89"/>
    </location>
</feature>
<dbReference type="EMBL" id="BAAFJT010000001">
    <property type="protein sequence ID" value="GAB0179821.1"/>
    <property type="molecule type" value="Genomic_DNA"/>
</dbReference>
<evidence type="ECO:0000313" key="2">
    <source>
        <dbReference type="EMBL" id="GAB0179821.1"/>
    </source>
</evidence>
<keyword evidence="3" id="KW-1185">Reference proteome</keyword>
<gene>
    <name evidence="2" type="ORF">GRJ2_000447400</name>
</gene>
<evidence type="ECO:0000256" key="1">
    <source>
        <dbReference type="SAM" id="MobiDB-lite"/>
    </source>
</evidence>
<proteinExistence type="predicted"/>
<protein>
    <submittedName>
        <fullName evidence="2">E3 ubiquitin-protein ligase MARCHF3</fullName>
    </submittedName>
</protein>
<dbReference type="Proteomes" id="UP001623348">
    <property type="component" value="Unassembled WGS sequence"/>
</dbReference>
<feature type="compositionally biased region" description="Basic and acidic residues" evidence="1">
    <location>
        <begin position="39"/>
        <end position="48"/>
    </location>
</feature>
<comment type="caution">
    <text evidence="2">The sequence shown here is derived from an EMBL/GenBank/DDBJ whole genome shotgun (WGS) entry which is preliminary data.</text>
</comment>
<accession>A0ABC9W3D8</accession>
<organism evidence="2 3">
    <name type="scientific">Grus japonensis</name>
    <name type="common">Japanese crane</name>
    <name type="synonym">Red-crowned crane</name>
    <dbReference type="NCBI Taxonomy" id="30415"/>
    <lineage>
        <taxon>Eukaryota</taxon>
        <taxon>Metazoa</taxon>
        <taxon>Chordata</taxon>
        <taxon>Craniata</taxon>
        <taxon>Vertebrata</taxon>
        <taxon>Euteleostomi</taxon>
        <taxon>Archelosauria</taxon>
        <taxon>Archosauria</taxon>
        <taxon>Dinosauria</taxon>
        <taxon>Saurischia</taxon>
        <taxon>Theropoda</taxon>
        <taxon>Coelurosauria</taxon>
        <taxon>Aves</taxon>
        <taxon>Neognathae</taxon>
        <taxon>Neoaves</taxon>
        <taxon>Gruiformes</taxon>
        <taxon>Gruidae</taxon>
        <taxon>Grus</taxon>
    </lineage>
</organism>
<evidence type="ECO:0000313" key="3">
    <source>
        <dbReference type="Proteomes" id="UP001623348"/>
    </source>
</evidence>
<name>A0ABC9W3D8_GRUJA</name>
<reference evidence="2 3" key="1">
    <citation type="submission" date="2024-06" db="EMBL/GenBank/DDBJ databases">
        <title>The draft genome of Grus japonensis, version 3.</title>
        <authorList>
            <person name="Nabeshima K."/>
            <person name="Suzuki S."/>
            <person name="Onuma M."/>
        </authorList>
    </citation>
    <scope>NUCLEOTIDE SEQUENCE [LARGE SCALE GENOMIC DNA]</scope>
    <source>
        <strain evidence="2 3">451A</strain>
    </source>
</reference>
<dbReference type="AlphaFoldDB" id="A0ABC9W3D8"/>
<sequence length="104" mass="11272">MPAGSKMAKAEPISNGGSASEVTELRRGKRTVQQQQLERGVRRCERSNSADTKVSAEGGGGGTPGARAEIPLQPMEKTMVRPPDQEEEVNEAFYRQLEVASRSQ</sequence>